<protein>
    <submittedName>
        <fullName evidence="1">Uncharacterized protein</fullName>
    </submittedName>
</protein>
<evidence type="ECO:0000313" key="1">
    <source>
        <dbReference type="EMBL" id="GBM75719.1"/>
    </source>
</evidence>
<dbReference type="Proteomes" id="UP000499080">
    <property type="component" value="Unassembled WGS sequence"/>
</dbReference>
<proteinExistence type="predicted"/>
<dbReference type="EMBL" id="BGPR01106245">
    <property type="protein sequence ID" value="GBM75719.1"/>
    <property type="molecule type" value="Genomic_DNA"/>
</dbReference>
<keyword evidence="2" id="KW-1185">Reference proteome</keyword>
<dbReference type="OrthoDB" id="4173905at2759"/>
<evidence type="ECO:0000313" key="2">
    <source>
        <dbReference type="Proteomes" id="UP000499080"/>
    </source>
</evidence>
<dbReference type="AlphaFoldDB" id="A0A4Y2IEK3"/>
<comment type="caution">
    <text evidence="1">The sequence shown here is derived from an EMBL/GenBank/DDBJ whole genome shotgun (WGS) entry which is preliminary data.</text>
</comment>
<name>A0A4Y2IEK3_ARAVE</name>
<gene>
    <name evidence="1" type="ORF">AVEN_178912_1</name>
</gene>
<organism evidence="1 2">
    <name type="scientific">Araneus ventricosus</name>
    <name type="common">Orbweaver spider</name>
    <name type="synonym">Epeira ventricosa</name>
    <dbReference type="NCBI Taxonomy" id="182803"/>
    <lineage>
        <taxon>Eukaryota</taxon>
        <taxon>Metazoa</taxon>
        <taxon>Ecdysozoa</taxon>
        <taxon>Arthropoda</taxon>
        <taxon>Chelicerata</taxon>
        <taxon>Arachnida</taxon>
        <taxon>Araneae</taxon>
        <taxon>Araneomorphae</taxon>
        <taxon>Entelegynae</taxon>
        <taxon>Araneoidea</taxon>
        <taxon>Araneidae</taxon>
        <taxon>Araneus</taxon>
    </lineage>
</organism>
<accession>A0A4Y2IEK3</accession>
<reference evidence="1 2" key="1">
    <citation type="journal article" date="2019" name="Sci. Rep.">
        <title>Orb-weaving spider Araneus ventricosus genome elucidates the spidroin gene catalogue.</title>
        <authorList>
            <person name="Kono N."/>
            <person name="Nakamura H."/>
            <person name="Ohtoshi R."/>
            <person name="Moran D.A.P."/>
            <person name="Shinohara A."/>
            <person name="Yoshida Y."/>
            <person name="Fujiwara M."/>
            <person name="Mori M."/>
            <person name="Tomita M."/>
            <person name="Arakawa K."/>
        </authorList>
    </citation>
    <scope>NUCLEOTIDE SEQUENCE [LARGE SCALE GENOMIC DNA]</scope>
</reference>
<sequence length="103" mass="12439">MTRYVHSPSLKAHLVAQVYEIDNKHSFRVQHEEEQLDIRAAVQQYESRKTVEDNTNFESEILRIRNEMNERRNKFLDKLDKDRYEKLLQIKEGYTTQLEPPFA</sequence>